<feature type="region of interest" description="Disordered" evidence="1">
    <location>
        <begin position="1"/>
        <end position="46"/>
    </location>
</feature>
<accession>A0A1R2D015</accession>
<keyword evidence="3" id="KW-1185">Reference proteome</keyword>
<feature type="compositionally biased region" description="Polar residues" evidence="1">
    <location>
        <begin position="1"/>
        <end position="10"/>
    </location>
</feature>
<name>A0A1R2D015_9CILI</name>
<evidence type="ECO:0000313" key="2">
    <source>
        <dbReference type="EMBL" id="OMJ94571.1"/>
    </source>
</evidence>
<organism evidence="2 3">
    <name type="scientific">Stentor coeruleus</name>
    <dbReference type="NCBI Taxonomy" id="5963"/>
    <lineage>
        <taxon>Eukaryota</taxon>
        <taxon>Sar</taxon>
        <taxon>Alveolata</taxon>
        <taxon>Ciliophora</taxon>
        <taxon>Postciliodesmatophora</taxon>
        <taxon>Heterotrichea</taxon>
        <taxon>Heterotrichida</taxon>
        <taxon>Stentoridae</taxon>
        <taxon>Stentor</taxon>
    </lineage>
</organism>
<feature type="compositionally biased region" description="Polar residues" evidence="1">
    <location>
        <begin position="34"/>
        <end position="46"/>
    </location>
</feature>
<dbReference type="AlphaFoldDB" id="A0A1R2D015"/>
<dbReference type="Proteomes" id="UP000187209">
    <property type="component" value="Unassembled WGS sequence"/>
</dbReference>
<comment type="caution">
    <text evidence="2">The sequence shown here is derived from an EMBL/GenBank/DDBJ whole genome shotgun (WGS) entry which is preliminary data.</text>
</comment>
<proteinExistence type="predicted"/>
<protein>
    <submittedName>
        <fullName evidence="2">Uncharacterized protein</fullName>
    </submittedName>
</protein>
<evidence type="ECO:0000313" key="3">
    <source>
        <dbReference type="Proteomes" id="UP000187209"/>
    </source>
</evidence>
<dbReference type="EMBL" id="MPUH01000024">
    <property type="protein sequence ID" value="OMJ94571.1"/>
    <property type="molecule type" value="Genomic_DNA"/>
</dbReference>
<evidence type="ECO:0000256" key="1">
    <source>
        <dbReference type="SAM" id="MobiDB-lite"/>
    </source>
</evidence>
<gene>
    <name evidence="2" type="ORF">SteCoe_2216</name>
</gene>
<reference evidence="2 3" key="1">
    <citation type="submission" date="2016-11" db="EMBL/GenBank/DDBJ databases">
        <title>The macronuclear genome of Stentor coeruleus: a giant cell with tiny introns.</title>
        <authorList>
            <person name="Slabodnick M."/>
            <person name="Ruby J.G."/>
            <person name="Reiff S.B."/>
            <person name="Swart E.C."/>
            <person name="Gosai S."/>
            <person name="Prabakaran S."/>
            <person name="Witkowska E."/>
            <person name="Larue G.E."/>
            <person name="Fisher S."/>
            <person name="Freeman R.M."/>
            <person name="Gunawardena J."/>
            <person name="Chu W."/>
            <person name="Stover N.A."/>
            <person name="Gregory B.D."/>
            <person name="Nowacki M."/>
            <person name="Derisi J."/>
            <person name="Roy S.W."/>
            <person name="Marshall W.F."/>
            <person name="Sood P."/>
        </authorList>
    </citation>
    <scope>NUCLEOTIDE SEQUENCE [LARGE SCALE GENOMIC DNA]</scope>
    <source>
        <strain evidence="2">WM001</strain>
    </source>
</reference>
<sequence length="67" mass="7544">MGCCQNSSMETDIALDRSSPPETSMRPMPLVHLSSDSDQKFTPTPSFGSANKKFMFEFRDKEPLEIN</sequence>